<keyword evidence="3" id="KW-1185">Reference proteome</keyword>
<name>S8DWI8_FOMSC</name>
<feature type="compositionally biased region" description="Low complexity" evidence="1">
    <location>
        <begin position="221"/>
        <end position="236"/>
    </location>
</feature>
<gene>
    <name evidence="2" type="ORF">FOMPIDRAFT_1054066</name>
</gene>
<dbReference type="InParanoid" id="S8DWI8"/>
<proteinExistence type="predicted"/>
<dbReference type="AlphaFoldDB" id="S8DWI8"/>
<feature type="region of interest" description="Disordered" evidence="1">
    <location>
        <begin position="16"/>
        <end position="35"/>
    </location>
</feature>
<reference evidence="2 3" key="1">
    <citation type="journal article" date="2012" name="Science">
        <title>The Paleozoic origin of enzymatic lignin decomposition reconstructed from 31 fungal genomes.</title>
        <authorList>
            <person name="Floudas D."/>
            <person name="Binder M."/>
            <person name="Riley R."/>
            <person name="Barry K."/>
            <person name="Blanchette R.A."/>
            <person name="Henrissat B."/>
            <person name="Martinez A.T."/>
            <person name="Otillar R."/>
            <person name="Spatafora J.W."/>
            <person name="Yadav J.S."/>
            <person name="Aerts A."/>
            <person name="Benoit I."/>
            <person name="Boyd A."/>
            <person name="Carlson A."/>
            <person name="Copeland A."/>
            <person name="Coutinho P.M."/>
            <person name="de Vries R.P."/>
            <person name="Ferreira P."/>
            <person name="Findley K."/>
            <person name="Foster B."/>
            <person name="Gaskell J."/>
            <person name="Glotzer D."/>
            <person name="Gorecki P."/>
            <person name="Heitman J."/>
            <person name="Hesse C."/>
            <person name="Hori C."/>
            <person name="Igarashi K."/>
            <person name="Jurgens J.A."/>
            <person name="Kallen N."/>
            <person name="Kersten P."/>
            <person name="Kohler A."/>
            <person name="Kuees U."/>
            <person name="Kumar T.K.A."/>
            <person name="Kuo A."/>
            <person name="LaButti K."/>
            <person name="Larrondo L.F."/>
            <person name="Lindquist E."/>
            <person name="Ling A."/>
            <person name="Lombard V."/>
            <person name="Lucas S."/>
            <person name="Lundell T."/>
            <person name="Martin R."/>
            <person name="McLaughlin D.J."/>
            <person name="Morgenstern I."/>
            <person name="Morin E."/>
            <person name="Murat C."/>
            <person name="Nagy L.G."/>
            <person name="Nolan M."/>
            <person name="Ohm R.A."/>
            <person name="Patyshakuliyeva A."/>
            <person name="Rokas A."/>
            <person name="Ruiz-Duenas F.J."/>
            <person name="Sabat G."/>
            <person name="Salamov A."/>
            <person name="Samejima M."/>
            <person name="Schmutz J."/>
            <person name="Slot J.C."/>
            <person name="St John F."/>
            <person name="Stenlid J."/>
            <person name="Sun H."/>
            <person name="Sun S."/>
            <person name="Syed K."/>
            <person name="Tsang A."/>
            <person name="Wiebenga A."/>
            <person name="Young D."/>
            <person name="Pisabarro A."/>
            <person name="Eastwood D.C."/>
            <person name="Martin F."/>
            <person name="Cullen D."/>
            <person name="Grigoriev I.V."/>
            <person name="Hibbett D.S."/>
        </authorList>
    </citation>
    <scope>NUCLEOTIDE SEQUENCE</scope>
    <source>
        <strain evidence="3">FP-58527</strain>
    </source>
</reference>
<evidence type="ECO:0000256" key="1">
    <source>
        <dbReference type="SAM" id="MobiDB-lite"/>
    </source>
</evidence>
<accession>S8DWI8</accession>
<protein>
    <submittedName>
        <fullName evidence="2">Uncharacterized protein</fullName>
    </submittedName>
</protein>
<evidence type="ECO:0000313" key="3">
    <source>
        <dbReference type="Proteomes" id="UP000015241"/>
    </source>
</evidence>
<organism evidence="2 3">
    <name type="scientific">Fomitopsis schrenkii</name>
    <name type="common">Brown rot fungus</name>
    <dbReference type="NCBI Taxonomy" id="2126942"/>
    <lineage>
        <taxon>Eukaryota</taxon>
        <taxon>Fungi</taxon>
        <taxon>Dikarya</taxon>
        <taxon>Basidiomycota</taxon>
        <taxon>Agaricomycotina</taxon>
        <taxon>Agaricomycetes</taxon>
        <taxon>Polyporales</taxon>
        <taxon>Fomitopsis</taxon>
    </lineage>
</organism>
<dbReference type="HOGENOM" id="CLU_1175454_0_0_1"/>
<feature type="region of interest" description="Disordered" evidence="1">
    <location>
        <begin position="174"/>
        <end position="236"/>
    </location>
</feature>
<evidence type="ECO:0000313" key="2">
    <source>
        <dbReference type="EMBL" id="EPS95533.1"/>
    </source>
</evidence>
<dbReference type="EMBL" id="KE504205">
    <property type="protein sequence ID" value="EPS95533.1"/>
    <property type="molecule type" value="Genomic_DNA"/>
</dbReference>
<dbReference type="Proteomes" id="UP000015241">
    <property type="component" value="Unassembled WGS sequence"/>
</dbReference>
<sequence>MEVAQTTDNVKQWAVVGGNGHKGRRPRDLVTPSSVATQGNPIIPESPILKTLQQRTHYLARCDIAPATARCCQTLANSYAELLSAGTCRFRQEELEVTFYPAFEKLSTCASPWAGPTRAKSLAGSRRPVSRSFHQHLSVISIKIHMLPAIRHAYELAFELSFWLLTKTALTGTKNPNSTGSILERLHSGPTGEPDLMYAPRRLVERERIRKKGRRHPRGDAAAGAATAHASNAQHR</sequence>